<evidence type="ECO:0000256" key="4">
    <source>
        <dbReference type="ARBA" id="ARBA00022993"/>
    </source>
</evidence>
<dbReference type="PANTHER" id="PTHR10695">
    <property type="entry name" value="DEPHOSPHO-COA KINASE-RELATED"/>
    <property type="match status" value="1"/>
</dbReference>
<gene>
    <name evidence="5" type="primary">coaE</name>
    <name evidence="7" type="ORF">DIZ80_14560</name>
</gene>
<dbReference type="HAMAP" id="MF_00376">
    <property type="entry name" value="Dephospho_CoA_kinase"/>
    <property type="match status" value="1"/>
</dbReference>
<evidence type="ECO:0000256" key="1">
    <source>
        <dbReference type="ARBA" id="ARBA00009018"/>
    </source>
</evidence>
<comment type="function">
    <text evidence="5">Catalyzes the phosphorylation of the 3'-hydroxyl group of dephosphocoenzyme A to form coenzyme A.</text>
</comment>
<keyword evidence="2 5" id="KW-0547">Nucleotide-binding</keyword>
<dbReference type="EMBL" id="QFXC01000013">
    <property type="protein sequence ID" value="RDH81316.1"/>
    <property type="molecule type" value="Genomic_DNA"/>
</dbReference>
<keyword evidence="5 7" id="KW-0418">Kinase</keyword>
<protein>
    <recommendedName>
        <fullName evidence="5 6">Dephospho-CoA kinase</fullName>
        <ecNumber evidence="5 6">2.7.1.24</ecNumber>
    </recommendedName>
    <alternativeName>
        <fullName evidence="5">Dephosphocoenzyme A kinase</fullName>
    </alternativeName>
</protein>
<evidence type="ECO:0000256" key="5">
    <source>
        <dbReference type="HAMAP-Rule" id="MF_00376"/>
    </source>
</evidence>
<dbReference type="InterPro" id="IPR001977">
    <property type="entry name" value="Depp_CoAkinase"/>
</dbReference>
<evidence type="ECO:0000256" key="3">
    <source>
        <dbReference type="ARBA" id="ARBA00022840"/>
    </source>
</evidence>
<dbReference type="AlphaFoldDB" id="A0A370DAV1"/>
<dbReference type="InterPro" id="IPR027417">
    <property type="entry name" value="P-loop_NTPase"/>
</dbReference>
<accession>A0A370DAV1</accession>
<dbReference type="Gene3D" id="3.40.50.300">
    <property type="entry name" value="P-loop containing nucleotide triphosphate hydrolases"/>
    <property type="match status" value="1"/>
</dbReference>
<dbReference type="GO" id="GO:0005524">
    <property type="term" value="F:ATP binding"/>
    <property type="evidence" value="ECO:0007669"/>
    <property type="project" value="UniProtKB-UniRule"/>
</dbReference>
<evidence type="ECO:0000313" key="8">
    <source>
        <dbReference type="Proteomes" id="UP000254266"/>
    </source>
</evidence>
<comment type="similarity">
    <text evidence="1 5">Belongs to the CoaE family.</text>
</comment>
<comment type="caution">
    <text evidence="7">The sequence shown here is derived from an EMBL/GenBank/DDBJ whole genome shotgun (WGS) entry which is preliminary data.</text>
</comment>
<sequence length="199" mass="22381">MIKIALTGGIGCGKSTVCELFSQHAIPVIDTDIIARELVKPGEDTLIEIIDYFGSEILLPDRSLDRKALAGKVFNNLKSKKALESILHPKIRKATQSQINSLNTCYVIIAIPLLVETKQLSDYDYVLVVDCSEEQQIERTIYRDHRTLDEVQSIINSQVSREERNSVADDIIDNSGDRKSLVTRIDQLHAKYMNFCKSA</sequence>
<feature type="binding site" evidence="5">
    <location>
        <begin position="11"/>
        <end position="16"/>
    </location>
    <ligand>
        <name>ATP</name>
        <dbReference type="ChEBI" id="CHEBI:30616"/>
    </ligand>
</feature>
<dbReference type="GO" id="GO:0004140">
    <property type="term" value="F:dephospho-CoA kinase activity"/>
    <property type="evidence" value="ECO:0007669"/>
    <property type="project" value="UniProtKB-UniRule"/>
</dbReference>
<evidence type="ECO:0000313" key="7">
    <source>
        <dbReference type="EMBL" id="RDH81316.1"/>
    </source>
</evidence>
<dbReference type="Pfam" id="PF01121">
    <property type="entry name" value="CoaE"/>
    <property type="match status" value="1"/>
</dbReference>
<dbReference type="SUPFAM" id="SSF52540">
    <property type="entry name" value="P-loop containing nucleoside triphosphate hydrolases"/>
    <property type="match status" value="1"/>
</dbReference>
<keyword evidence="8" id="KW-1185">Reference proteome</keyword>
<keyword evidence="5" id="KW-0808">Transferase</keyword>
<name>A0A370DAV1_9GAMM</name>
<comment type="catalytic activity">
    <reaction evidence="5">
        <text>3'-dephospho-CoA + ATP = ADP + CoA + H(+)</text>
        <dbReference type="Rhea" id="RHEA:18245"/>
        <dbReference type="ChEBI" id="CHEBI:15378"/>
        <dbReference type="ChEBI" id="CHEBI:30616"/>
        <dbReference type="ChEBI" id="CHEBI:57287"/>
        <dbReference type="ChEBI" id="CHEBI:57328"/>
        <dbReference type="ChEBI" id="CHEBI:456216"/>
        <dbReference type="EC" id="2.7.1.24"/>
    </reaction>
</comment>
<keyword evidence="3 5" id="KW-0067">ATP-binding</keyword>
<dbReference type="NCBIfam" id="TIGR00152">
    <property type="entry name" value="dephospho-CoA kinase"/>
    <property type="match status" value="1"/>
</dbReference>
<comment type="pathway">
    <text evidence="5">Cofactor biosynthesis; coenzyme A biosynthesis; CoA from (R)-pantothenate: step 5/5.</text>
</comment>
<dbReference type="CDD" id="cd02022">
    <property type="entry name" value="DPCK"/>
    <property type="match status" value="1"/>
</dbReference>
<dbReference type="Proteomes" id="UP000254266">
    <property type="component" value="Unassembled WGS sequence"/>
</dbReference>
<evidence type="ECO:0000256" key="2">
    <source>
        <dbReference type="ARBA" id="ARBA00022741"/>
    </source>
</evidence>
<keyword evidence="5" id="KW-0963">Cytoplasm</keyword>
<evidence type="ECO:0000256" key="6">
    <source>
        <dbReference type="NCBIfam" id="TIGR00152"/>
    </source>
</evidence>
<dbReference type="EC" id="2.7.1.24" evidence="5 6"/>
<reference evidence="7 8" key="1">
    <citation type="journal article" date="2018" name="ISME J.">
        <title>Endosymbiont genomes yield clues of tubeworm success.</title>
        <authorList>
            <person name="Li Y."/>
            <person name="Liles M.R."/>
            <person name="Halanych K.M."/>
        </authorList>
    </citation>
    <scope>NUCLEOTIDE SEQUENCE [LARGE SCALE GENOMIC DNA]</scope>
    <source>
        <strain evidence="7">A1464</strain>
    </source>
</reference>
<dbReference type="UniPathway" id="UPA00241">
    <property type="reaction ID" value="UER00356"/>
</dbReference>
<proteinExistence type="inferred from homology"/>
<organism evidence="7 8">
    <name type="scientific">endosymbiont of Galathealinum brachiosum</name>
    <dbReference type="NCBI Taxonomy" id="2200906"/>
    <lineage>
        <taxon>Bacteria</taxon>
        <taxon>Pseudomonadati</taxon>
        <taxon>Pseudomonadota</taxon>
        <taxon>Gammaproteobacteria</taxon>
        <taxon>sulfur-oxidizing symbionts</taxon>
    </lineage>
</organism>
<dbReference type="GO" id="GO:0015937">
    <property type="term" value="P:coenzyme A biosynthetic process"/>
    <property type="evidence" value="ECO:0007669"/>
    <property type="project" value="UniProtKB-UniRule"/>
</dbReference>
<dbReference type="GO" id="GO:0005737">
    <property type="term" value="C:cytoplasm"/>
    <property type="evidence" value="ECO:0007669"/>
    <property type="project" value="UniProtKB-SubCell"/>
</dbReference>
<dbReference type="PROSITE" id="PS51219">
    <property type="entry name" value="DPCK"/>
    <property type="match status" value="1"/>
</dbReference>
<comment type="subcellular location">
    <subcellularLocation>
        <location evidence="5">Cytoplasm</location>
    </subcellularLocation>
</comment>
<keyword evidence="4 5" id="KW-0173">Coenzyme A biosynthesis</keyword>
<dbReference type="PANTHER" id="PTHR10695:SF46">
    <property type="entry name" value="BIFUNCTIONAL COENZYME A SYNTHASE-RELATED"/>
    <property type="match status" value="1"/>
</dbReference>